<dbReference type="EMBL" id="AVOT02153412">
    <property type="protein sequence ID" value="MBW0593278.1"/>
    <property type="molecule type" value="Genomic_DNA"/>
</dbReference>
<dbReference type="AlphaFoldDB" id="A0A9Q3L3E6"/>
<protein>
    <recommendedName>
        <fullName evidence="3">Mitochondrial protein</fullName>
    </recommendedName>
</protein>
<proteinExistence type="predicted"/>
<comment type="caution">
    <text evidence="1">The sequence shown here is derived from an EMBL/GenBank/DDBJ whole genome shotgun (WGS) entry which is preliminary data.</text>
</comment>
<gene>
    <name evidence="1" type="ORF">O181_132993</name>
</gene>
<dbReference type="OrthoDB" id="2517509at2759"/>
<keyword evidence="2" id="KW-1185">Reference proteome</keyword>
<accession>A0A9Q3L3E6</accession>
<evidence type="ECO:0008006" key="3">
    <source>
        <dbReference type="Google" id="ProtNLM"/>
    </source>
</evidence>
<reference evidence="1" key="1">
    <citation type="submission" date="2021-03" db="EMBL/GenBank/DDBJ databases">
        <title>Draft genome sequence of rust myrtle Austropuccinia psidii MF-1, a brazilian biotype.</title>
        <authorList>
            <person name="Quecine M.C."/>
            <person name="Pachon D.M.R."/>
            <person name="Bonatelli M.L."/>
            <person name="Correr F.H."/>
            <person name="Franceschini L.M."/>
            <person name="Leite T.F."/>
            <person name="Margarido G.R.A."/>
            <person name="Almeida C.A."/>
            <person name="Ferrarezi J.A."/>
            <person name="Labate C.A."/>
        </authorList>
    </citation>
    <scope>NUCLEOTIDE SEQUENCE</scope>
    <source>
        <strain evidence="1">MF-1</strain>
    </source>
</reference>
<evidence type="ECO:0000313" key="2">
    <source>
        <dbReference type="Proteomes" id="UP000765509"/>
    </source>
</evidence>
<name>A0A9Q3L3E6_9BASI</name>
<dbReference type="Proteomes" id="UP000765509">
    <property type="component" value="Unassembled WGS sequence"/>
</dbReference>
<evidence type="ECO:0000313" key="1">
    <source>
        <dbReference type="EMBL" id="MBW0593278.1"/>
    </source>
</evidence>
<sequence length="129" mass="14654">MIQHKLIQQILSEFSLESAQPLTSPLPSNINDLKSHDLEPCQNPPFHYQCAIGLLQYLVQRTHPNLAFSISFTSQFLESPLKIHFKAVEHILKYLLGTKELTLQLGRNNLQHDLNNIIGVRLSPCRSGN</sequence>
<organism evidence="1 2">
    <name type="scientific">Austropuccinia psidii MF-1</name>
    <dbReference type="NCBI Taxonomy" id="1389203"/>
    <lineage>
        <taxon>Eukaryota</taxon>
        <taxon>Fungi</taxon>
        <taxon>Dikarya</taxon>
        <taxon>Basidiomycota</taxon>
        <taxon>Pucciniomycotina</taxon>
        <taxon>Pucciniomycetes</taxon>
        <taxon>Pucciniales</taxon>
        <taxon>Sphaerophragmiaceae</taxon>
        <taxon>Austropuccinia</taxon>
    </lineage>
</organism>